<sequence>MKKIRLTLTTLLLLFILFPGSVSASNVIAPAPTAAETAEANALLARLSEIDALDKAGMSSSEKKELRKEVKATKSRLRAIGGGVYVSVGALIIILLLLIILL</sequence>
<evidence type="ECO:0000256" key="1">
    <source>
        <dbReference type="SAM" id="Phobius"/>
    </source>
</evidence>
<feature type="transmembrane region" description="Helical" evidence="1">
    <location>
        <begin position="79"/>
        <end position="101"/>
    </location>
</feature>
<reference evidence="3 4" key="1">
    <citation type="journal article" date="2023" name="Microbiol. Resour. Announc.">
        <title>Complete Genome Sequence of Imperialibacter roseus strain P4T.</title>
        <authorList>
            <person name="Tizabi D.R."/>
            <person name="Bachvaroff T."/>
            <person name="Hill R.T."/>
        </authorList>
    </citation>
    <scope>NUCLEOTIDE SEQUENCE [LARGE SCALE GENOMIC DNA]</scope>
    <source>
        <strain evidence="3 4">P4T</strain>
    </source>
</reference>
<keyword evidence="1" id="KW-0812">Transmembrane</keyword>
<feature type="signal peptide" evidence="2">
    <location>
        <begin position="1"/>
        <end position="24"/>
    </location>
</feature>
<gene>
    <name evidence="3" type="ORF">RT717_13930</name>
</gene>
<feature type="chain" id="PRO_5047313937" description="Seryl-tRNA synthetase" evidence="2">
    <location>
        <begin position="25"/>
        <end position="102"/>
    </location>
</feature>
<dbReference type="EMBL" id="CP136051">
    <property type="protein sequence ID" value="WOK04174.1"/>
    <property type="molecule type" value="Genomic_DNA"/>
</dbReference>
<evidence type="ECO:0008006" key="5">
    <source>
        <dbReference type="Google" id="ProtNLM"/>
    </source>
</evidence>
<accession>A0ABZ0IGK7</accession>
<keyword evidence="4" id="KW-1185">Reference proteome</keyword>
<dbReference type="Proteomes" id="UP001302349">
    <property type="component" value="Chromosome"/>
</dbReference>
<keyword evidence="1" id="KW-1133">Transmembrane helix</keyword>
<organism evidence="3 4">
    <name type="scientific">Imperialibacter roseus</name>
    <dbReference type="NCBI Taxonomy" id="1324217"/>
    <lineage>
        <taxon>Bacteria</taxon>
        <taxon>Pseudomonadati</taxon>
        <taxon>Bacteroidota</taxon>
        <taxon>Cytophagia</taxon>
        <taxon>Cytophagales</taxon>
        <taxon>Flammeovirgaceae</taxon>
        <taxon>Imperialibacter</taxon>
    </lineage>
</organism>
<proteinExistence type="predicted"/>
<keyword evidence="1" id="KW-0472">Membrane</keyword>
<protein>
    <recommendedName>
        <fullName evidence="5">Seryl-tRNA synthetase</fullName>
    </recommendedName>
</protein>
<dbReference type="RefSeq" id="WP_317486991.1">
    <property type="nucleotide sequence ID" value="NZ_CP136051.1"/>
</dbReference>
<keyword evidence="2" id="KW-0732">Signal</keyword>
<evidence type="ECO:0000313" key="3">
    <source>
        <dbReference type="EMBL" id="WOK04174.1"/>
    </source>
</evidence>
<name>A0ABZ0IGK7_9BACT</name>
<evidence type="ECO:0000256" key="2">
    <source>
        <dbReference type="SAM" id="SignalP"/>
    </source>
</evidence>
<evidence type="ECO:0000313" key="4">
    <source>
        <dbReference type="Proteomes" id="UP001302349"/>
    </source>
</evidence>